<sequence length="212" mass="23024">MSRGRLLMTNIVAFLVVIVLIAGGAYYYFQNSNYVSTDNAKVTGDLRNITAPTDGKLSDWNLEEGKKVTKDDKIGKISGAEKSMDIKTPADGTIIKKQASDDQMVQAGQTLASEVNMDDLYVIANIKEDELKDIEEGDQVDVTVDGDDETTLDGNVEKIGFATNSLFSLMPKSNDDGNYTKVTQTVPVKISITNSSDKVLPGMNAEVKISKN</sequence>
<dbReference type="EMBL" id="JAUHLN010000004">
    <property type="protein sequence ID" value="MDN4075076.1"/>
    <property type="molecule type" value="Genomic_DNA"/>
</dbReference>
<dbReference type="InterPro" id="IPR050739">
    <property type="entry name" value="MFP"/>
</dbReference>
<dbReference type="Gene3D" id="2.40.30.170">
    <property type="match status" value="1"/>
</dbReference>
<name>A0ABT8EAX1_9BACL</name>
<dbReference type="PANTHER" id="PTHR30386">
    <property type="entry name" value="MEMBRANE FUSION SUBUNIT OF EMRAB-TOLC MULTIDRUG EFFLUX PUMP"/>
    <property type="match status" value="1"/>
</dbReference>
<keyword evidence="3 6" id="KW-0812">Transmembrane</keyword>
<dbReference type="Gene3D" id="2.40.50.100">
    <property type="match status" value="1"/>
</dbReference>
<comment type="subcellular location">
    <subcellularLocation>
        <location evidence="1">Membrane</location>
        <topology evidence="1">Single-pass membrane protein</topology>
    </subcellularLocation>
</comment>
<protein>
    <submittedName>
        <fullName evidence="8">Efflux RND transporter periplasmic adaptor subunit</fullName>
    </submittedName>
</protein>
<evidence type="ECO:0000256" key="1">
    <source>
        <dbReference type="ARBA" id="ARBA00004167"/>
    </source>
</evidence>
<comment type="similarity">
    <text evidence="2">Belongs to the membrane fusion protein (MFP) (TC 8.A.1) family.</text>
</comment>
<evidence type="ECO:0000313" key="9">
    <source>
        <dbReference type="Proteomes" id="UP001168694"/>
    </source>
</evidence>
<feature type="transmembrane region" description="Helical" evidence="6">
    <location>
        <begin position="7"/>
        <end position="29"/>
    </location>
</feature>
<comment type="caution">
    <text evidence="8">The sequence shown here is derived from an EMBL/GenBank/DDBJ whole genome shotgun (WGS) entry which is preliminary data.</text>
</comment>
<organism evidence="8 9">
    <name type="scientific">Fictibacillus terranigra</name>
    <dbReference type="NCBI Taxonomy" id="3058424"/>
    <lineage>
        <taxon>Bacteria</taxon>
        <taxon>Bacillati</taxon>
        <taxon>Bacillota</taxon>
        <taxon>Bacilli</taxon>
        <taxon>Bacillales</taxon>
        <taxon>Fictibacillaceae</taxon>
        <taxon>Fictibacillus</taxon>
    </lineage>
</organism>
<evidence type="ECO:0000256" key="6">
    <source>
        <dbReference type="SAM" id="Phobius"/>
    </source>
</evidence>
<evidence type="ECO:0000259" key="7">
    <source>
        <dbReference type="Pfam" id="PF25997"/>
    </source>
</evidence>
<evidence type="ECO:0000256" key="2">
    <source>
        <dbReference type="ARBA" id="ARBA00009477"/>
    </source>
</evidence>
<dbReference type="Proteomes" id="UP001168694">
    <property type="component" value="Unassembled WGS sequence"/>
</dbReference>
<dbReference type="RefSeq" id="WP_290401191.1">
    <property type="nucleotide sequence ID" value="NZ_JAUHLN010000004.1"/>
</dbReference>
<dbReference type="InterPro" id="IPR058635">
    <property type="entry name" value="BSH_YhbJ"/>
</dbReference>
<keyword evidence="5 6" id="KW-0472">Membrane</keyword>
<reference evidence="8" key="1">
    <citation type="submission" date="2023-06" db="EMBL/GenBank/DDBJ databases">
        <title>Draft Genome Sequences of Representative Paenibacillus Polymyxa, Bacillus cereus, Fictibacillus sp., and Brevibacillus agri Strains Isolated from Amazonian Dark Earth.</title>
        <authorList>
            <person name="Pellegrinetti T.A."/>
            <person name="Cunha I.C.M."/>
            <person name="Chaves M.G."/>
            <person name="Freitas A.S."/>
            <person name="Silva A.V.R."/>
            <person name="Tsai S.M."/>
            <person name="Mendes L.W."/>
        </authorList>
    </citation>
    <scope>NUCLEOTIDE SEQUENCE</scope>
    <source>
        <strain evidence="8">CENA-BCM004</strain>
    </source>
</reference>
<evidence type="ECO:0000313" key="8">
    <source>
        <dbReference type="EMBL" id="MDN4075076.1"/>
    </source>
</evidence>
<dbReference type="SUPFAM" id="SSF51230">
    <property type="entry name" value="Single hybrid motif"/>
    <property type="match status" value="1"/>
</dbReference>
<evidence type="ECO:0000256" key="3">
    <source>
        <dbReference type="ARBA" id="ARBA00022692"/>
    </source>
</evidence>
<feature type="domain" description="YhbJ barrel-sandwich hybrid" evidence="7">
    <location>
        <begin position="45"/>
        <end position="115"/>
    </location>
</feature>
<proteinExistence type="inferred from homology"/>
<keyword evidence="4 6" id="KW-1133">Transmembrane helix</keyword>
<evidence type="ECO:0000256" key="5">
    <source>
        <dbReference type="ARBA" id="ARBA00023136"/>
    </source>
</evidence>
<dbReference type="SUPFAM" id="SSF111369">
    <property type="entry name" value="HlyD-like secretion proteins"/>
    <property type="match status" value="1"/>
</dbReference>
<evidence type="ECO:0000256" key="4">
    <source>
        <dbReference type="ARBA" id="ARBA00022989"/>
    </source>
</evidence>
<dbReference type="InterPro" id="IPR011053">
    <property type="entry name" value="Single_hybrid_motif"/>
</dbReference>
<dbReference type="Pfam" id="PF25997">
    <property type="entry name" value="BSH_YhbJ"/>
    <property type="match status" value="1"/>
</dbReference>
<keyword evidence="9" id="KW-1185">Reference proteome</keyword>
<gene>
    <name evidence="8" type="ORF">QYF49_19075</name>
</gene>
<dbReference type="PANTHER" id="PTHR30386:SF26">
    <property type="entry name" value="TRANSPORT PROTEIN COMB"/>
    <property type="match status" value="1"/>
</dbReference>
<accession>A0ABT8EAX1</accession>